<evidence type="ECO:0000256" key="5">
    <source>
        <dbReference type="ARBA" id="ARBA00023030"/>
    </source>
</evidence>
<dbReference type="PANTHER" id="PTHR11848">
    <property type="entry name" value="TGF-BETA FAMILY"/>
    <property type="match status" value="1"/>
</dbReference>
<dbReference type="InterPro" id="IPR001111">
    <property type="entry name" value="TGF-b_propeptide"/>
</dbReference>
<evidence type="ECO:0000256" key="7">
    <source>
        <dbReference type="ARBA" id="ARBA00023180"/>
    </source>
</evidence>
<feature type="signal peptide" evidence="10">
    <location>
        <begin position="1"/>
        <end position="18"/>
    </location>
</feature>
<evidence type="ECO:0000256" key="10">
    <source>
        <dbReference type="SAM" id="SignalP"/>
    </source>
</evidence>
<evidence type="ECO:0000256" key="9">
    <source>
        <dbReference type="SAM" id="MobiDB-lite"/>
    </source>
</evidence>
<name>A0A8C6MC11_NOTFU</name>
<dbReference type="Gene3D" id="2.60.120.970">
    <property type="match status" value="1"/>
</dbReference>
<evidence type="ECO:0000256" key="6">
    <source>
        <dbReference type="ARBA" id="ARBA00023157"/>
    </source>
</evidence>
<evidence type="ECO:0000313" key="13">
    <source>
        <dbReference type="Proteomes" id="UP000694548"/>
    </source>
</evidence>
<dbReference type="Ensembl" id="ENSNFUT00015033251.1">
    <property type="protein sequence ID" value="ENSNFUP00015031817.1"/>
    <property type="gene ID" value="ENSNFUG00015015563.1"/>
</dbReference>
<reference evidence="12" key="2">
    <citation type="submission" date="2025-08" db="UniProtKB">
        <authorList>
            <consortium name="Ensembl"/>
        </authorList>
    </citation>
    <scope>IDENTIFICATION</scope>
</reference>
<dbReference type="GO" id="GO:0005125">
    <property type="term" value="F:cytokine activity"/>
    <property type="evidence" value="ECO:0007669"/>
    <property type="project" value="TreeGrafter"/>
</dbReference>
<evidence type="ECO:0000313" key="12">
    <source>
        <dbReference type="Ensembl" id="ENSNFUP00015031817.1"/>
    </source>
</evidence>
<dbReference type="GO" id="GO:0035239">
    <property type="term" value="P:tube morphogenesis"/>
    <property type="evidence" value="ECO:0007669"/>
    <property type="project" value="UniProtKB-ARBA"/>
</dbReference>
<dbReference type="GO" id="GO:0005615">
    <property type="term" value="C:extracellular space"/>
    <property type="evidence" value="ECO:0007669"/>
    <property type="project" value="TreeGrafter"/>
</dbReference>
<dbReference type="SUPFAM" id="SSF57501">
    <property type="entry name" value="Cystine-knot cytokines"/>
    <property type="match status" value="1"/>
</dbReference>
<keyword evidence="4 10" id="KW-0732">Signal</keyword>
<dbReference type="Pfam" id="PF00688">
    <property type="entry name" value="TGFb_propeptide"/>
    <property type="match status" value="1"/>
</dbReference>
<dbReference type="GeneTree" id="ENSGT00940000167859"/>
<dbReference type="GO" id="GO:0008083">
    <property type="term" value="F:growth factor activity"/>
    <property type="evidence" value="ECO:0007669"/>
    <property type="project" value="UniProtKB-KW"/>
</dbReference>
<dbReference type="AlphaFoldDB" id="A0A8C6MC11"/>
<reference evidence="12" key="1">
    <citation type="submission" date="2014-08" db="EMBL/GenBank/DDBJ databases">
        <authorList>
            <person name="Senf B."/>
            <person name="Petzold A."/>
            <person name="Downie B.R."/>
            <person name="Koch P."/>
            <person name="Platzer M."/>
        </authorList>
    </citation>
    <scope>NUCLEOTIDE SEQUENCE [LARGE SCALE GENOMIC DNA]</scope>
    <source>
        <strain evidence="12">GRZ</strain>
    </source>
</reference>
<organism evidence="12 13">
    <name type="scientific">Nothobranchius furzeri</name>
    <name type="common">Turquoise killifish</name>
    <dbReference type="NCBI Taxonomy" id="105023"/>
    <lineage>
        <taxon>Eukaryota</taxon>
        <taxon>Metazoa</taxon>
        <taxon>Chordata</taxon>
        <taxon>Craniata</taxon>
        <taxon>Vertebrata</taxon>
        <taxon>Euteleostomi</taxon>
        <taxon>Actinopterygii</taxon>
        <taxon>Neopterygii</taxon>
        <taxon>Teleostei</taxon>
        <taxon>Neoteleostei</taxon>
        <taxon>Acanthomorphata</taxon>
        <taxon>Ovalentaria</taxon>
        <taxon>Atherinomorphae</taxon>
        <taxon>Cyprinodontiformes</taxon>
        <taxon>Nothobranchiidae</taxon>
        <taxon>Nothobranchius</taxon>
    </lineage>
</organism>
<dbReference type="PROSITE" id="PS51362">
    <property type="entry name" value="TGF_BETA_2"/>
    <property type="match status" value="1"/>
</dbReference>
<dbReference type="InterPro" id="IPR015615">
    <property type="entry name" value="TGF-beta-rel"/>
</dbReference>
<evidence type="ECO:0000256" key="3">
    <source>
        <dbReference type="ARBA" id="ARBA00022525"/>
    </source>
</evidence>
<evidence type="ECO:0000256" key="1">
    <source>
        <dbReference type="ARBA" id="ARBA00004613"/>
    </source>
</evidence>
<evidence type="ECO:0000256" key="2">
    <source>
        <dbReference type="ARBA" id="ARBA00006656"/>
    </source>
</evidence>
<protein>
    <recommendedName>
        <fullName evidence="11">TGF-beta family profile domain-containing protein</fullName>
    </recommendedName>
</protein>
<sequence length="382" mass="42284">MSAGALLLLLFQLGCTTPQSVPPGSRVDGTQRGVAQRLRLGLSDVVPSLAVTPHRKAPQFMLDLFNVVSLREGTQKSLKDLLDGNIVRSFEDKGTVNVDQKCPVGEKIHLFNLSSLGRGEKIVKAELRWFRHKFVNKHGCVLTVQVDLYEVLDSRVKPLRGNFITSRLVPLHTPGWEVFNVTQMVSRWIYNSQENHGILLVSTFPPDGSMESEFSSNQPGDLMDTNTYLVIISDDGRTEANQSHLGLTPPAASPEPQHLLSRRRRASSDFSNHSLPRSCQRVPLFVDFEKIGWSGWIISPSGYNAYQCKGSCPFPMGAGLRATNHATVRSIMHALRLSGDQAGAPCCVPDRLQSISLLYFDDEENVVLKQFDDMVALSCGCH</sequence>
<dbReference type="InterPro" id="IPR001839">
    <property type="entry name" value="TGF-b_C"/>
</dbReference>
<feature type="region of interest" description="Disordered" evidence="9">
    <location>
        <begin position="240"/>
        <end position="272"/>
    </location>
</feature>
<keyword evidence="13" id="KW-1185">Reference proteome</keyword>
<proteinExistence type="inferred from homology"/>
<evidence type="ECO:0000256" key="4">
    <source>
        <dbReference type="ARBA" id="ARBA00022729"/>
    </source>
</evidence>
<dbReference type="InterPro" id="IPR029034">
    <property type="entry name" value="Cystine-knot_cytokine"/>
</dbReference>
<evidence type="ECO:0000256" key="8">
    <source>
        <dbReference type="RuleBase" id="RU000354"/>
    </source>
</evidence>
<dbReference type="InterPro" id="IPR017948">
    <property type="entry name" value="TGFb_CS"/>
</dbReference>
<dbReference type="Gene3D" id="2.10.90.10">
    <property type="entry name" value="Cystine-knot cytokines"/>
    <property type="match status" value="1"/>
</dbReference>
<dbReference type="FunFam" id="2.10.90.10:FF:000001">
    <property type="entry name" value="Bone morphogenetic protein 4"/>
    <property type="match status" value="1"/>
</dbReference>
<keyword evidence="6" id="KW-1015">Disulfide bond</keyword>
<dbReference type="Proteomes" id="UP000694548">
    <property type="component" value="Chromosome sgr12"/>
</dbReference>
<dbReference type="CDD" id="cd13765">
    <property type="entry name" value="TGF_beta_ADMP"/>
    <property type="match status" value="1"/>
</dbReference>
<keyword evidence="7" id="KW-0325">Glycoprotein</keyword>
<dbReference type="PROSITE" id="PS00250">
    <property type="entry name" value="TGF_BETA_1"/>
    <property type="match status" value="1"/>
</dbReference>
<feature type="chain" id="PRO_5034120986" description="TGF-beta family profile domain-containing protein" evidence="10">
    <location>
        <begin position="19"/>
        <end position="382"/>
    </location>
</feature>
<comment type="similarity">
    <text evidence="2 8">Belongs to the TGF-beta family.</text>
</comment>
<reference evidence="12" key="3">
    <citation type="submission" date="2025-09" db="UniProtKB">
        <authorList>
            <consortium name="Ensembl"/>
        </authorList>
    </citation>
    <scope>IDENTIFICATION</scope>
</reference>
<feature type="domain" description="TGF-beta family profile" evidence="11">
    <location>
        <begin position="262"/>
        <end position="382"/>
    </location>
</feature>
<accession>A0A8C6MC11</accession>
<dbReference type="Pfam" id="PF00019">
    <property type="entry name" value="TGF_beta"/>
    <property type="match status" value="1"/>
</dbReference>
<gene>
    <name evidence="12" type="primary">LOC107387546</name>
</gene>
<dbReference type="PANTHER" id="PTHR11848:SF277">
    <property type="entry name" value="TGF-BETA FAMILY PROFILE DOMAIN-CONTAINING PROTEIN"/>
    <property type="match status" value="1"/>
</dbReference>
<keyword evidence="5 8" id="KW-0339">Growth factor</keyword>
<dbReference type="SMART" id="SM00204">
    <property type="entry name" value="TGFB"/>
    <property type="match status" value="1"/>
</dbReference>
<evidence type="ECO:0000259" key="11">
    <source>
        <dbReference type="PROSITE" id="PS51362"/>
    </source>
</evidence>
<comment type="subcellular location">
    <subcellularLocation>
        <location evidence="1">Secreted</location>
    </subcellularLocation>
</comment>
<keyword evidence="3" id="KW-0964">Secreted</keyword>